<feature type="transmembrane region" description="Helical" evidence="1">
    <location>
        <begin position="253"/>
        <end position="270"/>
    </location>
</feature>
<dbReference type="Proteomes" id="UP000271227">
    <property type="component" value="Unassembled WGS sequence"/>
</dbReference>
<feature type="transmembrane region" description="Helical" evidence="1">
    <location>
        <begin position="514"/>
        <end position="535"/>
    </location>
</feature>
<feature type="transmembrane region" description="Helical" evidence="1">
    <location>
        <begin position="137"/>
        <end position="158"/>
    </location>
</feature>
<feature type="transmembrane region" description="Helical" evidence="1">
    <location>
        <begin position="222"/>
        <end position="241"/>
    </location>
</feature>
<keyword evidence="1" id="KW-0812">Transmembrane</keyword>
<dbReference type="RefSeq" id="WP_121936836.1">
    <property type="nucleotide sequence ID" value="NZ_REFR01000001.1"/>
</dbReference>
<organism evidence="2 3">
    <name type="scientific">Eilatimonas milleporae</name>
    <dbReference type="NCBI Taxonomy" id="911205"/>
    <lineage>
        <taxon>Bacteria</taxon>
        <taxon>Pseudomonadati</taxon>
        <taxon>Pseudomonadota</taxon>
        <taxon>Alphaproteobacteria</taxon>
        <taxon>Kordiimonadales</taxon>
        <taxon>Kordiimonadaceae</taxon>
        <taxon>Eilatimonas</taxon>
    </lineage>
</organism>
<feature type="transmembrane region" description="Helical" evidence="1">
    <location>
        <begin position="346"/>
        <end position="367"/>
    </location>
</feature>
<dbReference type="PANTHER" id="PTHR31610:SF0">
    <property type="entry name" value="SLC26A_SULP TRANSPORTER DOMAIN-CONTAINING PROTEIN"/>
    <property type="match status" value="1"/>
</dbReference>
<name>A0A3M0CUH0_9PROT</name>
<feature type="transmembrane region" description="Helical" evidence="1">
    <location>
        <begin position="62"/>
        <end position="82"/>
    </location>
</feature>
<comment type="caution">
    <text evidence="2">The sequence shown here is derived from an EMBL/GenBank/DDBJ whole genome shotgun (WGS) entry which is preliminary data.</text>
</comment>
<keyword evidence="3" id="KW-1185">Reference proteome</keyword>
<dbReference type="InParanoid" id="A0A3M0CUH0"/>
<feature type="transmembrane region" description="Helical" evidence="1">
    <location>
        <begin position="34"/>
        <end position="56"/>
    </location>
</feature>
<feature type="transmembrane region" description="Helical" evidence="1">
    <location>
        <begin position="474"/>
        <end position="494"/>
    </location>
</feature>
<dbReference type="PANTHER" id="PTHR31610">
    <property type="entry name" value="SLR0360 PROTEIN"/>
    <property type="match status" value="1"/>
</dbReference>
<proteinExistence type="predicted"/>
<feature type="transmembrane region" description="Helical" evidence="1">
    <location>
        <begin position="103"/>
        <end position="122"/>
    </location>
</feature>
<reference evidence="2 3" key="1">
    <citation type="submission" date="2018-10" db="EMBL/GenBank/DDBJ databases">
        <title>Genomic Encyclopedia of Archaeal and Bacterial Type Strains, Phase II (KMG-II): from individual species to whole genera.</title>
        <authorList>
            <person name="Goeker M."/>
        </authorList>
    </citation>
    <scope>NUCLEOTIDE SEQUENCE [LARGE SCALE GENOMIC DNA]</scope>
    <source>
        <strain evidence="2 3">DSM 25217</strain>
    </source>
</reference>
<keyword evidence="1" id="KW-1133">Transmembrane helix</keyword>
<feature type="transmembrane region" description="Helical" evidence="1">
    <location>
        <begin position="275"/>
        <end position="295"/>
    </location>
</feature>
<gene>
    <name evidence="2" type="ORF">BXY39_0045</name>
</gene>
<feature type="transmembrane region" description="Helical" evidence="1">
    <location>
        <begin position="315"/>
        <end position="334"/>
    </location>
</feature>
<dbReference type="EMBL" id="REFR01000001">
    <property type="protein sequence ID" value="RMB13052.1"/>
    <property type="molecule type" value="Genomic_DNA"/>
</dbReference>
<feature type="transmembrane region" description="Helical" evidence="1">
    <location>
        <begin position="197"/>
        <end position="215"/>
    </location>
</feature>
<accession>A0A3M0CUH0</accession>
<feature type="transmembrane region" description="Helical" evidence="1">
    <location>
        <begin position="170"/>
        <end position="191"/>
    </location>
</feature>
<protein>
    <submittedName>
        <fullName evidence="2">AGZA family xanthine/uracil permease-like MFS transporter</fullName>
    </submittedName>
</protein>
<evidence type="ECO:0000256" key="1">
    <source>
        <dbReference type="SAM" id="Phobius"/>
    </source>
</evidence>
<dbReference type="AlphaFoldDB" id="A0A3M0CUH0"/>
<evidence type="ECO:0000313" key="3">
    <source>
        <dbReference type="Proteomes" id="UP000271227"/>
    </source>
</evidence>
<keyword evidence="1" id="KW-0472">Membrane</keyword>
<dbReference type="OrthoDB" id="3320984at2"/>
<feature type="transmembrane region" description="Helical" evidence="1">
    <location>
        <begin position="442"/>
        <end position="467"/>
    </location>
</feature>
<evidence type="ECO:0000313" key="2">
    <source>
        <dbReference type="EMBL" id="RMB13052.1"/>
    </source>
</evidence>
<sequence length="546" mass="57378">MSADTRLQDRSGPQDILSADRPSSQLAADVNAGFAFFLDCVVNLFVLSGLLIGAFGFPGEIVFGRIIPGAIVGILFGNLAYIRYARHLAKKTGQEGLTAIPQGIDLPTVLSMVFFIMGPFYAEQRLAVGDMAAATAAWHVGMASALWMAAIKLVFSFFGRLIQDGLPQTALIGAMAGIATVWLGADAFLGIFELPEVGIVSLFIMAFALIAGHRLPYSLPGAILAIVMGTLIYYALAVGGFGNGYVVRELPPLVPALPVPSLLGFAGLFGEVTRYLGLIIPLALLIAASSVNVVAGARLIGDTYDPRTVVRIDAASTAVSALFGGVVQTTPYFGHTTYKRMGARTGYSLGAAGVIAVGGFLGVIALASQMIPAAVLKPILVVVACDILRLAFSSGDVRHAPALLFALVPAILNYTHTKVSELYGLMDTAARELLSADWALSYILLGTMSRGYILTSMIWAAMLVWIIDGRMKRAATAAFAAGALTLFGIIHSVLPSSGMYVPWAMPDLGGAELMGYRLALGYAVAGTMLILFGIIRRKPMSGTASS</sequence>